<gene>
    <name evidence="1" type="ORF">BU24DRAFT_54888</name>
</gene>
<name>A0A6A5XBJ0_9PLEO</name>
<accession>A0A6A5XBJ0</accession>
<evidence type="ECO:0000313" key="2">
    <source>
        <dbReference type="Proteomes" id="UP000799778"/>
    </source>
</evidence>
<dbReference type="EMBL" id="ML978076">
    <property type="protein sequence ID" value="KAF2010269.1"/>
    <property type="molecule type" value="Genomic_DNA"/>
</dbReference>
<dbReference type="Proteomes" id="UP000799778">
    <property type="component" value="Unassembled WGS sequence"/>
</dbReference>
<dbReference type="RefSeq" id="XP_033378608.1">
    <property type="nucleotide sequence ID" value="XM_033534378.1"/>
</dbReference>
<keyword evidence="2" id="KW-1185">Reference proteome</keyword>
<proteinExistence type="predicted"/>
<sequence>MRSLWTPMLSNKELEDSFQTGLKEVDATVVTAFGSILEVHWRLEESTTLLTIFAPRNTSVVFQLSQFQRFLSGQTIYHFSFTI</sequence>
<organism evidence="1 2">
    <name type="scientific">Aaosphaeria arxii CBS 175.79</name>
    <dbReference type="NCBI Taxonomy" id="1450172"/>
    <lineage>
        <taxon>Eukaryota</taxon>
        <taxon>Fungi</taxon>
        <taxon>Dikarya</taxon>
        <taxon>Ascomycota</taxon>
        <taxon>Pezizomycotina</taxon>
        <taxon>Dothideomycetes</taxon>
        <taxon>Pleosporomycetidae</taxon>
        <taxon>Pleosporales</taxon>
        <taxon>Pleosporales incertae sedis</taxon>
        <taxon>Aaosphaeria</taxon>
    </lineage>
</organism>
<evidence type="ECO:0000313" key="1">
    <source>
        <dbReference type="EMBL" id="KAF2010269.1"/>
    </source>
</evidence>
<protein>
    <submittedName>
        <fullName evidence="1">Uncharacterized protein</fullName>
    </submittedName>
</protein>
<dbReference type="GeneID" id="54291775"/>
<dbReference type="OrthoDB" id="10036721at2759"/>
<reference evidence="1" key="1">
    <citation type="journal article" date="2020" name="Stud. Mycol.">
        <title>101 Dothideomycetes genomes: a test case for predicting lifestyles and emergence of pathogens.</title>
        <authorList>
            <person name="Haridas S."/>
            <person name="Albert R."/>
            <person name="Binder M."/>
            <person name="Bloem J."/>
            <person name="Labutti K."/>
            <person name="Salamov A."/>
            <person name="Andreopoulos B."/>
            <person name="Baker S."/>
            <person name="Barry K."/>
            <person name="Bills G."/>
            <person name="Bluhm B."/>
            <person name="Cannon C."/>
            <person name="Castanera R."/>
            <person name="Culley D."/>
            <person name="Daum C."/>
            <person name="Ezra D."/>
            <person name="Gonzalez J."/>
            <person name="Henrissat B."/>
            <person name="Kuo A."/>
            <person name="Liang C."/>
            <person name="Lipzen A."/>
            <person name="Lutzoni F."/>
            <person name="Magnuson J."/>
            <person name="Mondo S."/>
            <person name="Nolan M."/>
            <person name="Ohm R."/>
            <person name="Pangilinan J."/>
            <person name="Park H.-J."/>
            <person name="Ramirez L."/>
            <person name="Alfaro M."/>
            <person name="Sun H."/>
            <person name="Tritt A."/>
            <person name="Yoshinaga Y."/>
            <person name="Zwiers L.-H."/>
            <person name="Turgeon B."/>
            <person name="Goodwin S."/>
            <person name="Spatafora J."/>
            <person name="Crous P."/>
            <person name="Grigoriev I."/>
        </authorList>
    </citation>
    <scope>NUCLEOTIDE SEQUENCE</scope>
    <source>
        <strain evidence="1">CBS 175.79</strain>
    </source>
</reference>
<dbReference type="AlphaFoldDB" id="A0A6A5XBJ0"/>